<proteinExistence type="predicted"/>
<protein>
    <submittedName>
        <fullName evidence="2">Uncharacterized protein</fullName>
    </submittedName>
</protein>
<dbReference type="RefSeq" id="WP_097883466.1">
    <property type="nucleotide sequence ID" value="NZ_NUIL01000015.1"/>
</dbReference>
<dbReference type="Proteomes" id="UP000223777">
    <property type="component" value="Unassembled WGS sequence"/>
</dbReference>
<reference evidence="2 3" key="1">
    <citation type="submission" date="2017-09" db="EMBL/GenBank/DDBJ databases">
        <title>Large-scale bioinformatics analysis of Bacillus genomes uncovers conserved roles of natural products in bacterial physiology.</title>
        <authorList>
            <consortium name="Agbiome Team Llc"/>
            <person name="Bleich R.M."/>
            <person name="Grubbs K.J."/>
            <person name="Santa Maria K.C."/>
            <person name="Allen S.E."/>
            <person name="Farag S."/>
            <person name="Shank E.A."/>
            <person name="Bowers A."/>
        </authorList>
    </citation>
    <scope>NUCLEOTIDE SEQUENCE [LARGE SCALE GENOMIC DNA]</scope>
    <source>
        <strain evidence="2 3">AFS050027</strain>
    </source>
</reference>
<name>A0A2A7FNY1_BACCE</name>
<evidence type="ECO:0000256" key="1">
    <source>
        <dbReference type="SAM" id="MobiDB-lite"/>
    </source>
</evidence>
<dbReference type="AlphaFoldDB" id="A0A2A7FNY1"/>
<accession>A0A2A7FNY1</accession>
<feature type="region of interest" description="Disordered" evidence="1">
    <location>
        <begin position="1"/>
        <end position="33"/>
    </location>
</feature>
<evidence type="ECO:0000313" key="3">
    <source>
        <dbReference type="Proteomes" id="UP000223777"/>
    </source>
</evidence>
<organism evidence="2 3">
    <name type="scientific">Bacillus cereus</name>
    <dbReference type="NCBI Taxonomy" id="1396"/>
    <lineage>
        <taxon>Bacteria</taxon>
        <taxon>Bacillati</taxon>
        <taxon>Bacillota</taxon>
        <taxon>Bacilli</taxon>
        <taxon>Bacillales</taxon>
        <taxon>Bacillaceae</taxon>
        <taxon>Bacillus</taxon>
        <taxon>Bacillus cereus group</taxon>
    </lineage>
</organism>
<evidence type="ECO:0000313" key="2">
    <source>
        <dbReference type="EMBL" id="PGO29265.1"/>
    </source>
</evidence>
<feature type="compositionally biased region" description="Polar residues" evidence="1">
    <location>
        <begin position="17"/>
        <end position="33"/>
    </location>
</feature>
<comment type="caution">
    <text evidence="2">The sequence shown here is derived from an EMBL/GenBank/DDBJ whole genome shotgun (WGS) entry which is preliminary data.</text>
</comment>
<sequence>MGVRRAGRRRAGDPWRSVNSTKSAPSAHQTYSYGSPKMTLECEKLSKEELEKLSGEVVTYKLEELEGKK</sequence>
<dbReference type="EMBL" id="NUIL01000015">
    <property type="protein sequence ID" value="PGO29265.1"/>
    <property type="molecule type" value="Genomic_DNA"/>
</dbReference>
<gene>
    <name evidence="2" type="ORF">CN984_12640</name>
</gene>